<organism evidence="4 5">
    <name type="scientific">Massilia agri</name>
    <dbReference type="NCBI Taxonomy" id="1886785"/>
    <lineage>
        <taxon>Bacteria</taxon>
        <taxon>Pseudomonadati</taxon>
        <taxon>Pseudomonadota</taxon>
        <taxon>Betaproteobacteria</taxon>
        <taxon>Burkholderiales</taxon>
        <taxon>Oxalobacteraceae</taxon>
        <taxon>Telluria group</taxon>
        <taxon>Massilia</taxon>
    </lineage>
</organism>
<evidence type="ECO:0000256" key="3">
    <source>
        <dbReference type="SAM" id="SignalP"/>
    </source>
</evidence>
<dbReference type="PANTHER" id="PTHR24412">
    <property type="entry name" value="KELCH PROTEIN"/>
    <property type="match status" value="1"/>
</dbReference>
<protein>
    <submittedName>
        <fullName evidence="4">Kelch-like protein</fullName>
    </submittedName>
</protein>
<dbReference type="EMBL" id="JANUHA010000001">
    <property type="protein sequence ID" value="MCS0594790.1"/>
    <property type="molecule type" value="Genomic_DNA"/>
</dbReference>
<dbReference type="RefSeq" id="WP_258825882.1">
    <property type="nucleotide sequence ID" value="NZ_JANUHA010000001.1"/>
</dbReference>
<dbReference type="Pfam" id="PF01344">
    <property type="entry name" value="Kelch_1"/>
    <property type="match status" value="2"/>
</dbReference>
<sequence>MKPLLPLLLGMTLMGSSYQVTAQASADSTPTVTWSRVADTTVARQEIYPAVLNGRIIVAGGVLSQPPGFTDHVEAYDPKTDRWTTLAPLPEGRHHIALAEAGGKIYGIGGFSGAIPDWRAHATVFVYDGQANRWSPGPILPQPRAEGVVASIKGKIYFIGGRIPTSLNAAHINEHTDTARSEVLDIGSGRWERIPDAPTARNSAAAAVIDDKIYVVGGRQMLKQADGRTRPVNVATLEVYDPATGRWETRAPMPQAQGGLAAAAYGGRLYAFGGEQFVPNIRVFPDAWVYDPGTDRWSALPAMPTPRHGHGAAVVGNRIFLMGGGDKVGVGASRVQEALKISAN</sequence>
<dbReference type="Proteomes" id="UP001206572">
    <property type="component" value="Unassembled WGS sequence"/>
</dbReference>
<gene>
    <name evidence="4" type="ORF">NX780_00355</name>
</gene>
<feature type="chain" id="PRO_5045878292" evidence="3">
    <location>
        <begin position="23"/>
        <end position="344"/>
    </location>
</feature>
<keyword evidence="3" id="KW-0732">Signal</keyword>
<proteinExistence type="predicted"/>
<dbReference type="SMART" id="SM00612">
    <property type="entry name" value="Kelch"/>
    <property type="match status" value="5"/>
</dbReference>
<dbReference type="SUPFAM" id="SSF50965">
    <property type="entry name" value="Galactose oxidase, central domain"/>
    <property type="match status" value="2"/>
</dbReference>
<dbReference type="Pfam" id="PF24681">
    <property type="entry name" value="Kelch_KLHDC2_KLHL20_DRC7"/>
    <property type="match status" value="1"/>
</dbReference>
<feature type="signal peptide" evidence="3">
    <location>
        <begin position="1"/>
        <end position="22"/>
    </location>
</feature>
<keyword evidence="1" id="KW-0880">Kelch repeat</keyword>
<comment type="caution">
    <text evidence="4">The sequence shown here is derived from an EMBL/GenBank/DDBJ whole genome shotgun (WGS) entry which is preliminary data.</text>
</comment>
<evidence type="ECO:0000313" key="4">
    <source>
        <dbReference type="EMBL" id="MCS0594790.1"/>
    </source>
</evidence>
<keyword evidence="2" id="KW-0677">Repeat</keyword>
<dbReference type="InterPro" id="IPR006652">
    <property type="entry name" value="Kelch_1"/>
</dbReference>
<dbReference type="InterPro" id="IPR015915">
    <property type="entry name" value="Kelch-typ_b-propeller"/>
</dbReference>
<dbReference type="Gene3D" id="2.120.10.80">
    <property type="entry name" value="Kelch-type beta propeller"/>
    <property type="match status" value="2"/>
</dbReference>
<evidence type="ECO:0000256" key="2">
    <source>
        <dbReference type="ARBA" id="ARBA00022737"/>
    </source>
</evidence>
<name>A0ABT2AF33_9BURK</name>
<dbReference type="InterPro" id="IPR011043">
    <property type="entry name" value="Gal_Oxase/kelch_b-propeller"/>
</dbReference>
<evidence type="ECO:0000256" key="1">
    <source>
        <dbReference type="ARBA" id="ARBA00022441"/>
    </source>
</evidence>
<evidence type="ECO:0000313" key="5">
    <source>
        <dbReference type="Proteomes" id="UP001206572"/>
    </source>
</evidence>
<keyword evidence="5" id="KW-1185">Reference proteome</keyword>
<dbReference type="PANTHER" id="PTHR24412:SF489">
    <property type="entry name" value="RING FINGER DOMAIN AND KELCH REPEAT-CONTAINING PROTEIN DDB_G0271372"/>
    <property type="match status" value="1"/>
</dbReference>
<accession>A0ABT2AF33</accession>
<reference evidence="4 5" key="1">
    <citation type="submission" date="2022-08" db="EMBL/GenBank/DDBJ databases">
        <title>Reclassification of Massilia species as members of the genera Telluria, Duganella, Pseudoduganella, Mokoshia gen. nov. and Zemynaea gen. nov. using orthogonal and non-orthogonal genome-based approaches.</title>
        <authorList>
            <person name="Bowman J.P."/>
        </authorList>
    </citation>
    <scope>NUCLEOTIDE SEQUENCE [LARGE SCALE GENOMIC DNA]</scope>
    <source>
        <strain evidence="4 5">JCM 31661</strain>
    </source>
</reference>